<protein>
    <recommendedName>
        <fullName evidence="2">Elongation factor P C-terminal domain-containing protein</fullName>
    </recommendedName>
</protein>
<accession>A0ABT9HW13</accession>
<gene>
    <name evidence="3" type="ORF">ORJ04_05010</name>
</gene>
<organism evidence="3 4">
    <name type="scientific">Rheinheimera baltica</name>
    <dbReference type="NCBI Taxonomy" id="67576"/>
    <lineage>
        <taxon>Bacteria</taxon>
        <taxon>Pseudomonadati</taxon>
        <taxon>Pseudomonadota</taxon>
        <taxon>Gammaproteobacteria</taxon>
        <taxon>Chromatiales</taxon>
        <taxon>Chromatiaceae</taxon>
        <taxon>Rheinheimera</taxon>
    </lineage>
</organism>
<dbReference type="Proteomes" id="UP001231109">
    <property type="component" value="Unassembled WGS sequence"/>
</dbReference>
<keyword evidence="4" id="KW-1185">Reference proteome</keyword>
<feature type="region of interest" description="Disordered" evidence="1">
    <location>
        <begin position="1"/>
        <end position="22"/>
    </location>
</feature>
<dbReference type="RefSeq" id="WP_370300533.1">
    <property type="nucleotide sequence ID" value="NZ_JAPJDZ010000007.1"/>
</dbReference>
<sequence>MAEDKTCSKAFAEPAARSDTSGKVLKPAKIETGCELMVPAFVEQGDKIEIDTGEFRSRDKSYVQVEFKKGA</sequence>
<comment type="caution">
    <text evidence="3">The sequence shown here is derived from an EMBL/GenBank/DDBJ whole genome shotgun (WGS) entry which is preliminary data.</text>
</comment>
<dbReference type="EMBL" id="JAPJDZ010000007">
    <property type="protein sequence ID" value="MDP5135310.1"/>
    <property type="molecule type" value="Genomic_DNA"/>
</dbReference>
<evidence type="ECO:0000259" key="2">
    <source>
        <dbReference type="SMART" id="SM00841"/>
    </source>
</evidence>
<name>A0ABT9HW13_9GAMM</name>
<dbReference type="PROSITE" id="PS01275">
    <property type="entry name" value="EFP"/>
    <property type="match status" value="1"/>
</dbReference>
<evidence type="ECO:0000313" key="3">
    <source>
        <dbReference type="EMBL" id="MDP5135310.1"/>
    </source>
</evidence>
<feature type="domain" description="Elongation factor P C-terminal" evidence="2">
    <location>
        <begin position="10"/>
        <end position="58"/>
    </location>
</feature>
<dbReference type="Pfam" id="PF09285">
    <property type="entry name" value="Elong-fact-P_C"/>
    <property type="match status" value="1"/>
</dbReference>
<dbReference type="SUPFAM" id="SSF50249">
    <property type="entry name" value="Nucleic acid-binding proteins"/>
    <property type="match status" value="1"/>
</dbReference>
<dbReference type="InterPro" id="IPR012340">
    <property type="entry name" value="NA-bd_OB-fold"/>
</dbReference>
<dbReference type="InterPro" id="IPR015365">
    <property type="entry name" value="Elong-fact-P_C"/>
</dbReference>
<proteinExistence type="predicted"/>
<dbReference type="SMART" id="SM00841">
    <property type="entry name" value="Elong-fact-P_C"/>
    <property type="match status" value="1"/>
</dbReference>
<dbReference type="InterPro" id="IPR013852">
    <property type="entry name" value="Transl_elong_P/YeiP_CS"/>
</dbReference>
<evidence type="ECO:0000256" key="1">
    <source>
        <dbReference type="SAM" id="MobiDB-lite"/>
    </source>
</evidence>
<evidence type="ECO:0000313" key="4">
    <source>
        <dbReference type="Proteomes" id="UP001231109"/>
    </source>
</evidence>
<reference evidence="3 4" key="1">
    <citation type="submission" date="2022-11" db="EMBL/GenBank/DDBJ databases">
        <title>Viruses from the air-sea interface of a natural surface slick.</title>
        <authorList>
            <person name="Rahlff J."/>
            <person name="Holmfeldt K."/>
        </authorList>
    </citation>
    <scope>NUCLEOTIDE SEQUENCE [LARGE SCALE GENOMIC DNA]</scope>
    <source>
        <strain evidence="3 4">SMS4</strain>
    </source>
</reference>
<dbReference type="Gene3D" id="2.40.50.140">
    <property type="entry name" value="Nucleic acid-binding proteins"/>
    <property type="match status" value="1"/>
</dbReference>